<feature type="non-terminal residue" evidence="1">
    <location>
        <position position="126"/>
    </location>
</feature>
<gene>
    <name evidence="1" type="ORF">CR513_05737</name>
</gene>
<evidence type="ECO:0000313" key="2">
    <source>
        <dbReference type="Proteomes" id="UP000257109"/>
    </source>
</evidence>
<sequence length="126" mass="14903">MVRRLISAFIEDDIQRKNIFHSCCMVNIRVKSYAILYLWKLLTSCYEDHEPLLLWPTNICLVLSSPLDSLPRVFVRMLNKFKILFNEMPKELLPLYGIKHQIDFISSSSLPNRPTYRVNLEESKEI</sequence>
<organism evidence="1 2">
    <name type="scientific">Mucuna pruriens</name>
    <name type="common">Velvet bean</name>
    <name type="synonym">Dolichos pruriens</name>
    <dbReference type="NCBI Taxonomy" id="157652"/>
    <lineage>
        <taxon>Eukaryota</taxon>
        <taxon>Viridiplantae</taxon>
        <taxon>Streptophyta</taxon>
        <taxon>Embryophyta</taxon>
        <taxon>Tracheophyta</taxon>
        <taxon>Spermatophyta</taxon>
        <taxon>Magnoliopsida</taxon>
        <taxon>eudicotyledons</taxon>
        <taxon>Gunneridae</taxon>
        <taxon>Pentapetalae</taxon>
        <taxon>rosids</taxon>
        <taxon>fabids</taxon>
        <taxon>Fabales</taxon>
        <taxon>Fabaceae</taxon>
        <taxon>Papilionoideae</taxon>
        <taxon>50 kb inversion clade</taxon>
        <taxon>NPAAA clade</taxon>
        <taxon>indigoferoid/millettioid clade</taxon>
        <taxon>Phaseoleae</taxon>
        <taxon>Mucuna</taxon>
    </lineage>
</organism>
<dbReference type="Proteomes" id="UP000257109">
    <property type="component" value="Unassembled WGS sequence"/>
</dbReference>
<keyword evidence="2" id="KW-1185">Reference proteome</keyword>
<evidence type="ECO:0000313" key="1">
    <source>
        <dbReference type="EMBL" id="RDY09846.1"/>
    </source>
</evidence>
<dbReference type="AlphaFoldDB" id="A0A371I485"/>
<dbReference type="EMBL" id="QJKJ01000958">
    <property type="protein sequence ID" value="RDY09846.1"/>
    <property type="molecule type" value="Genomic_DNA"/>
</dbReference>
<name>A0A371I485_MUCPR</name>
<proteinExistence type="predicted"/>
<reference evidence="1" key="1">
    <citation type="submission" date="2018-05" db="EMBL/GenBank/DDBJ databases">
        <title>Draft genome of Mucuna pruriens seed.</title>
        <authorList>
            <person name="Nnadi N.E."/>
            <person name="Vos R."/>
            <person name="Hasami M.H."/>
            <person name="Devisetty U.K."/>
            <person name="Aguiy J.C."/>
        </authorList>
    </citation>
    <scope>NUCLEOTIDE SEQUENCE [LARGE SCALE GENOMIC DNA]</scope>
    <source>
        <strain evidence="1">JCA_2017</strain>
    </source>
</reference>
<accession>A0A371I485</accession>
<comment type="caution">
    <text evidence="1">The sequence shown here is derived from an EMBL/GenBank/DDBJ whole genome shotgun (WGS) entry which is preliminary data.</text>
</comment>
<protein>
    <submittedName>
        <fullName evidence="1">Uncharacterized protein</fullName>
    </submittedName>
</protein>